<dbReference type="Pfam" id="PF07345">
    <property type="entry name" value="ATPaseInh_sub_z"/>
    <property type="match status" value="1"/>
</dbReference>
<reference evidence="1" key="1">
    <citation type="journal article" date="2020" name="mSystems">
        <title>Genome- and Community-Level Interaction Insights into Carbon Utilization and Element Cycling Functions of Hydrothermarchaeota in Hydrothermal Sediment.</title>
        <authorList>
            <person name="Zhou Z."/>
            <person name="Liu Y."/>
            <person name="Xu W."/>
            <person name="Pan J."/>
            <person name="Luo Z.H."/>
            <person name="Li M."/>
        </authorList>
    </citation>
    <scope>NUCLEOTIDE SEQUENCE</scope>
    <source>
        <strain evidence="1">HyVt-347</strain>
    </source>
</reference>
<dbReference type="PIRSF" id="PIRSF031780">
    <property type="entry name" value="UCP031780"/>
    <property type="match status" value="1"/>
</dbReference>
<comment type="caution">
    <text evidence="1">The sequence shown here is derived from an EMBL/GenBank/DDBJ whole genome shotgun (WGS) entry which is preliminary data.</text>
</comment>
<protein>
    <submittedName>
        <fullName evidence="1">DUF1476 domain-containing protein</fullName>
    </submittedName>
</protein>
<organism evidence="1 2">
    <name type="scientific">Aurantimonas coralicida</name>
    <dbReference type="NCBI Taxonomy" id="182270"/>
    <lineage>
        <taxon>Bacteria</taxon>
        <taxon>Pseudomonadati</taxon>
        <taxon>Pseudomonadota</taxon>
        <taxon>Alphaproteobacteria</taxon>
        <taxon>Hyphomicrobiales</taxon>
        <taxon>Aurantimonadaceae</taxon>
        <taxon>Aurantimonas</taxon>
    </lineage>
</organism>
<gene>
    <name evidence="1" type="ORF">ENH89_20850</name>
</gene>
<dbReference type="InterPro" id="IPR038293">
    <property type="entry name" value="ATPase_inh_sub_z_sf"/>
</dbReference>
<dbReference type="EMBL" id="DRGN01000296">
    <property type="protein sequence ID" value="HEU02713.1"/>
    <property type="molecule type" value="Genomic_DNA"/>
</dbReference>
<evidence type="ECO:0000313" key="1">
    <source>
        <dbReference type="EMBL" id="HEU02713.1"/>
    </source>
</evidence>
<accession>A0A9C9NJW1</accession>
<dbReference type="Proteomes" id="UP000885680">
    <property type="component" value="Unassembled WGS sequence"/>
</dbReference>
<dbReference type="AlphaFoldDB" id="A0A9C9NJW1"/>
<dbReference type="InterPro" id="IPR009945">
    <property type="entry name" value="ATPase_inh_sub_z"/>
</dbReference>
<dbReference type="Gene3D" id="1.10.790.20">
    <property type="entry name" value="Domain of unknown function DUF1476"/>
    <property type="match status" value="1"/>
</dbReference>
<proteinExistence type="predicted"/>
<evidence type="ECO:0000313" key="2">
    <source>
        <dbReference type="Proteomes" id="UP000885680"/>
    </source>
</evidence>
<name>A0A9C9NJW1_9HYPH</name>
<sequence>MMSMNDRERDFESRYAHDQELRFRIEARRNKLVGLWAAEQLGKSGEEANAYAQEVIKVDFLLPGDDDVVHKIRDDFVAAGVEQSEHQIRKQLAHFLAEAETQIRSA</sequence>